<comment type="caution">
    <text evidence="1">The sequence shown here is derived from an EMBL/GenBank/DDBJ whole genome shotgun (WGS) entry which is preliminary data.</text>
</comment>
<accession>A0AAQ1ST75</accession>
<reference evidence="1 2" key="1">
    <citation type="submission" date="2018-02" db="EMBL/GenBank/DDBJ databases">
        <authorList>
            <person name="Dubost A."/>
        </authorList>
    </citation>
    <scope>NUCLEOTIDE SEQUENCE [LARGE SCALE GENOMIC DNA]</scope>
    <source>
        <strain evidence="2">JV551A3</strain>
    </source>
</reference>
<proteinExistence type="predicted"/>
<protein>
    <submittedName>
        <fullName evidence="1">Uncharacterized protein</fullName>
    </submittedName>
</protein>
<dbReference type="Proteomes" id="UP000294335">
    <property type="component" value="Unassembled WGS sequence"/>
</dbReference>
<organism evidence="1 2">
    <name type="scientific">Pseudomonas inefficax</name>
    <dbReference type="NCBI Taxonomy" id="2078786"/>
    <lineage>
        <taxon>Bacteria</taxon>
        <taxon>Pseudomonadati</taxon>
        <taxon>Pseudomonadota</taxon>
        <taxon>Gammaproteobacteria</taxon>
        <taxon>Pseudomonadales</taxon>
        <taxon>Pseudomonadaceae</taxon>
        <taxon>Pseudomonas</taxon>
    </lineage>
</organism>
<evidence type="ECO:0000313" key="2">
    <source>
        <dbReference type="Proteomes" id="UP000294335"/>
    </source>
</evidence>
<gene>
    <name evidence="1" type="ORF">JV551A3_V1_850019</name>
</gene>
<dbReference type="EMBL" id="OPYN01000085">
    <property type="protein sequence ID" value="SPO60398.1"/>
    <property type="molecule type" value="Genomic_DNA"/>
</dbReference>
<name>A0AAQ1ST75_9PSED</name>
<dbReference type="AlphaFoldDB" id="A0AAQ1ST75"/>
<sequence length="86" mass="9727">MDLAYHLRMRFGTSHFEPNQTQLREISREVAFLRRHGINLDDRRWAELVKKHCPSAGTFGYRGADTSDLSTLLALALQVARANGNG</sequence>
<evidence type="ECO:0000313" key="1">
    <source>
        <dbReference type="EMBL" id="SPO60398.1"/>
    </source>
</evidence>
<keyword evidence="2" id="KW-1185">Reference proteome</keyword>